<evidence type="ECO:0000313" key="2">
    <source>
        <dbReference type="EMBL" id="CAF0938654.1"/>
    </source>
</evidence>
<keyword evidence="4" id="KW-1185">Reference proteome</keyword>
<keyword evidence="1" id="KW-0732">Signal</keyword>
<dbReference type="EMBL" id="CAJNOJ010000043">
    <property type="protein sequence ID" value="CAF0938654.1"/>
    <property type="molecule type" value="Genomic_DNA"/>
</dbReference>
<dbReference type="EMBL" id="CAJNOR010001320">
    <property type="protein sequence ID" value="CAF1121079.1"/>
    <property type="molecule type" value="Genomic_DNA"/>
</dbReference>
<dbReference type="Proteomes" id="UP000663852">
    <property type="component" value="Unassembled WGS sequence"/>
</dbReference>
<evidence type="ECO:0000256" key="1">
    <source>
        <dbReference type="SAM" id="SignalP"/>
    </source>
</evidence>
<dbReference type="OrthoDB" id="10028034at2759"/>
<evidence type="ECO:0000313" key="4">
    <source>
        <dbReference type="Proteomes" id="UP000663828"/>
    </source>
</evidence>
<dbReference type="Proteomes" id="UP000663828">
    <property type="component" value="Unassembled WGS sequence"/>
</dbReference>
<comment type="caution">
    <text evidence="3">The sequence shown here is derived from an EMBL/GenBank/DDBJ whole genome shotgun (WGS) entry which is preliminary data.</text>
</comment>
<accession>A0A814QJS4</accession>
<reference evidence="3" key="1">
    <citation type="submission" date="2021-02" db="EMBL/GenBank/DDBJ databases">
        <authorList>
            <person name="Nowell W R."/>
        </authorList>
    </citation>
    <scope>NUCLEOTIDE SEQUENCE</scope>
</reference>
<feature type="chain" id="PRO_5035685194" evidence="1">
    <location>
        <begin position="24"/>
        <end position="101"/>
    </location>
</feature>
<name>A0A814QJS4_ADIRI</name>
<evidence type="ECO:0000313" key="3">
    <source>
        <dbReference type="EMBL" id="CAF1121079.1"/>
    </source>
</evidence>
<protein>
    <submittedName>
        <fullName evidence="3">Uncharacterized protein</fullName>
    </submittedName>
</protein>
<sequence>MKAMQNSLLILLVLMINASLLIARPWPHFYQSDIVEEAENSDDIETRDLVKRLELSPWVHKRNPALCDYRLQLRPLPLTNALCAYGQTKDNSHHINPFKYG</sequence>
<organism evidence="3 4">
    <name type="scientific">Adineta ricciae</name>
    <name type="common">Rotifer</name>
    <dbReference type="NCBI Taxonomy" id="249248"/>
    <lineage>
        <taxon>Eukaryota</taxon>
        <taxon>Metazoa</taxon>
        <taxon>Spiralia</taxon>
        <taxon>Gnathifera</taxon>
        <taxon>Rotifera</taxon>
        <taxon>Eurotatoria</taxon>
        <taxon>Bdelloidea</taxon>
        <taxon>Adinetida</taxon>
        <taxon>Adinetidae</taxon>
        <taxon>Adineta</taxon>
    </lineage>
</organism>
<feature type="signal peptide" evidence="1">
    <location>
        <begin position="1"/>
        <end position="23"/>
    </location>
</feature>
<proteinExistence type="predicted"/>
<dbReference type="AlphaFoldDB" id="A0A814QJS4"/>
<gene>
    <name evidence="2" type="ORF">EDS130_LOCUS11699</name>
    <name evidence="3" type="ORF">XAT740_LOCUS19385</name>
</gene>